<evidence type="ECO:0000313" key="8">
    <source>
        <dbReference type="Proteomes" id="UP000295710"/>
    </source>
</evidence>
<evidence type="ECO:0000256" key="3">
    <source>
        <dbReference type="ARBA" id="ARBA00022692"/>
    </source>
</evidence>
<dbReference type="InterPro" id="IPR018385">
    <property type="entry name" value="C4_dicarb_anaerob_car-like"/>
</dbReference>
<evidence type="ECO:0000313" key="7">
    <source>
        <dbReference type="EMBL" id="TDA20347.1"/>
    </source>
</evidence>
<reference evidence="7 8" key="1">
    <citation type="journal article" date="2016" name="Nat. Microbiol.">
        <title>The Mouse Intestinal Bacterial Collection (miBC) provides host-specific insight into cultured diversity and functional potential of the gut microbiota.</title>
        <authorList>
            <person name="Lagkouvardos I."/>
            <person name="Pukall R."/>
            <person name="Abt B."/>
            <person name="Foesel B.U."/>
            <person name="Meier-Kolthoff J.P."/>
            <person name="Kumar N."/>
            <person name="Bresciani A."/>
            <person name="Martinez I."/>
            <person name="Just S."/>
            <person name="Ziegler C."/>
            <person name="Brugiroux S."/>
            <person name="Garzetti D."/>
            <person name="Wenning M."/>
            <person name="Bui T.P."/>
            <person name="Wang J."/>
            <person name="Hugenholtz F."/>
            <person name="Plugge C.M."/>
            <person name="Peterson D.A."/>
            <person name="Hornef M.W."/>
            <person name="Baines J.F."/>
            <person name="Smidt H."/>
            <person name="Walter J."/>
            <person name="Kristiansen K."/>
            <person name="Nielsen H.B."/>
            <person name="Haller D."/>
            <person name="Overmann J."/>
            <person name="Stecher B."/>
            <person name="Clavel T."/>
        </authorList>
    </citation>
    <scope>NUCLEOTIDE SEQUENCE [LARGE SCALE GENOMIC DNA]</scope>
    <source>
        <strain evidence="7 8">DSM 28560</strain>
    </source>
</reference>
<keyword evidence="8" id="KW-1185">Reference proteome</keyword>
<name>A0A4R4F9Y8_9FIRM</name>
<dbReference type="GO" id="GO:0005886">
    <property type="term" value="C:plasma membrane"/>
    <property type="evidence" value="ECO:0007669"/>
    <property type="project" value="UniProtKB-SubCell"/>
</dbReference>
<proteinExistence type="predicted"/>
<keyword evidence="5 6" id="KW-0472">Membrane</keyword>
<sequence>MQLLFNFLVNSGSGQFLITMPILAPLGALVGINSRTMILASQMGEVYLEVHVDSDGSRQHQPRDSAAD</sequence>
<accession>A0A4R4F9Y8</accession>
<evidence type="ECO:0000256" key="1">
    <source>
        <dbReference type="ARBA" id="ARBA00004651"/>
    </source>
</evidence>
<keyword evidence="4 6" id="KW-1133">Transmembrane helix</keyword>
<dbReference type="Proteomes" id="UP000295710">
    <property type="component" value="Unassembled WGS sequence"/>
</dbReference>
<keyword evidence="2" id="KW-1003">Cell membrane</keyword>
<evidence type="ECO:0000256" key="5">
    <source>
        <dbReference type="ARBA" id="ARBA00023136"/>
    </source>
</evidence>
<protein>
    <submittedName>
        <fullName evidence="7">Uncharacterized protein</fullName>
    </submittedName>
</protein>
<evidence type="ECO:0000256" key="2">
    <source>
        <dbReference type="ARBA" id="ARBA00022475"/>
    </source>
</evidence>
<comment type="caution">
    <text evidence="7">The sequence shown here is derived from an EMBL/GenBank/DDBJ whole genome shotgun (WGS) entry which is preliminary data.</text>
</comment>
<comment type="subcellular location">
    <subcellularLocation>
        <location evidence="1">Cell membrane</location>
        <topology evidence="1">Multi-pass membrane protein</topology>
    </subcellularLocation>
</comment>
<dbReference type="AlphaFoldDB" id="A0A4R4F9Y8"/>
<dbReference type="Pfam" id="PF03606">
    <property type="entry name" value="DcuC"/>
    <property type="match status" value="1"/>
</dbReference>
<keyword evidence="3 6" id="KW-0812">Transmembrane</keyword>
<feature type="transmembrane region" description="Helical" evidence="6">
    <location>
        <begin position="12"/>
        <end position="32"/>
    </location>
</feature>
<dbReference type="EMBL" id="SMMX01000024">
    <property type="protein sequence ID" value="TDA20347.1"/>
    <property type="molecule type" value="Genomic_DNA"/>
</dbReference>
<gene>
    <name evidence="7" type="ORF">E1963_17605</name>
</gene>
<evidence type="ECO:0000256" key="4">
    <source>
        <dbReference type="ARBA" id="ARBA00022989"/>
    </source>
</evidence>
<evidence type="ECO:0000256" key="6">
    <source>
        <dbReference type="SAM" id="Phobius"/>
    </source>
</evidence>
<organism evidence="7 8">
    <name type="scientific">Extibacter muris</name>
    <dbReference type="NCBI Taxonomy" id="1796622"/>
    <lineage>
        <taxon>Bacteria</taxon>
        <taxon>Bacillati</taxon>
        <taxon>Bacillota</taxon>
        <taxon>Clostridia</taxon>
        <taxon>Lachnospirales</taxon>
        <taxon>Lachnospiraceae</taxon>
        <taxon>Extibacter</taxon>
    </lineage>
</organism>